<feature type="compositionally biased region" description="Low complexity" evidence="1">
    <location>
        <begin position="68"/>
        <end position="77"/>
    </location>
</feature>
<gene>
    <name evidence="2" type="ORF">K2173_013091</name>
</gene>
<organism evidence="2 3">
    <name type="scientific">Erythroxylum novogranatense</name>
    <dbReference type="NCBI Taxonomy" id="1862640"/>
    <lineage>
        <taxon>Eukaryota</taxon>
        <taxon>Viridiplantae</taxon>
        <taxon>Streptophyta</taxon>
        <taxon>Embryophyta</taxon>
        <taxon>Tracheophyta</taxon>
        <taxon>Spermatophyta</taxon>
        <taxon>Magnoliopsida</taxon>
        <taxon>eudicotyledons</taxon>
        <taxon>Gunneridae</taxon>
        <taxon>Pentapetalae</taxon>
        <taxon>rosids</taxon>
        <taxon>fabids</taxon>
        <taxon>Malpighiales</taxon>
        <taxon>Erythroxylaceae</taxon>
        <taxon>Erythroxylum</taxon>
    </lineage>
</organism>
<feature type="compositionally biased region" description="Polar residues" evidence="1">
    <location>
        <begin position="385"/>
        <end position="403"/>
    </location>
</feature>
<evidence type="ECO:0008006" key="4">
    <source>
        <dbReference type="Google" id="ProtNLM"/>
    </source>
</evidence>
<feature type="region of interest" description="Disordered" evidence="1">
    <location>
        <begin position="372"/>
        <end position="423"/>
    </location>
</feature>
<feature type="compositionally biased region" description="Low complexity" evidence="1">
    <location>
        <begin position="21"/>
        <end position="36"/>
    </location>
</feature>
<dbReference type="PANTHER" id="PTHR34112:SF18">
    <property type="entry name" value="C-JUN-AMINO-TERMINAL KINASE-INTERACTING PROTEIN"/>
    <property type="match status" value="1"/>
</dbReference>
<evidence type="ECO:0000313" key="2">
    <source>
        <dbReference type="EMBL" id="KAJ8747389.1"/>
    </source>
</evidence>
<evidence type="ECO:0000313" key="3">
    <source>
        <dbReference type="Proteomes" id="UP001159364"/>
    </source>
</evidence>
<feature type="compositionally biased region" description="Basic and acidic residues" evidence="1">
    <location>
        <begin position="91"/>
        <end position="114"/>
    </location>
</feature>
<dbReference type="Proteomes" id="UP001159364">
    <property type="component" value="Unassembled WGS sequence"/>
</dbReference>
<feature type="compositionally biased region" description="Polar residues" evidence="1">
    <location>
        <begin position="50"/>
        <end position="61"/>
    </location>
</feature>
<reference evidence="2 3" key="1">
    <citation type="submission" date="2021-09" db="EMBL/GenBank/DDBJ databases">
        <title>Genomic insights and catalytic innovation underlie evolution of tropane alkaloids biosynthesis.</title>
        <authorList>
            <person name="Wang Y.-J."/>
            <person name="Tian T."/>
            <person name="Huang J.-P."/>
            <person name="Huang S.-X."/>
        </authorList>
    </citation>
    <scope>NUCLEOTIDE SEQUENCE [LARGE SCALE GENOMIC DNA]</scope>
    <source>
        <strain evidence="2">KIB-2018</strain>
        <tissue evidence="2">Leaf</tissue>
    </source>
</reference>
<accession>A0AAV8S5Q2</accession>
<protein>
    <recommendedName>
        <fullName evidence="4">Mediator of RNA polymerase II transcription subunit 1</fullName>
    </recommendedName>
</protein>
<dbReference type="PANTHER" id="PTHR34112">
    <property type="entry name" value="C-JUN-AMINO-TERMINAL KINASE-INTERACTING PROTEIN"/>
    <property type="match status" value="1"/>
</dbReference>
<dbReference type="EMBL" id="JAIWQS010000177">
    <property type="protein sequence ID" value="KAJ8747389.1"/>
    <property type="molecule type" value="Genomic_DNA"/>
</dbReference>
<keyword evidence="3" id="KW-1185">Reference proteome</keyword>
<proteinExistence type="predicted"/>
<feature type="region of interest" description="Disordered" evidence="1">
    <location>
        <begin position="1"/>
        <end position="126"/>
    </location>
</feature>
<comment type="caution">
    <text evidence="2">The sequence shown here is derived from an EMBL/GenBank/DDBJ whole genome shotgun (WGS) entry which is preliminary data.</text>
</comment>
<dbReference type="AlphaFoldDB" id="A0AAV8S5Q2"/>
<sequence>MEKGEPTFVPEWLRSTGNVLGSGSSAQHYSSASNHSDVSSPTHPTRNRNSKTISEFNSTRSAFVDRTSPSNSKRSSSNGPAKHAYSNFSRNHRDKDRDRDKERSSFADSWDRGGSEPLGSLGSILTSRNEKDTLRTYIGVDLKNGSGNHASGNGLISGTMRSGSISKVVFEKDFPSLGSEEKQGLPEIGRVSSPGLSTAVQSLPVTSSALINGEGWTSALAEAPTLIGNNSTISLPVQQTAALSASVSTATFGAPTAVTGLNMAEALTQAPSKTRAAPQLSVQTQRREEWAIKQSRQLIPVTPSMTKSSVLISDKSKPKIVNKATDMNMATKNLQQQPTLLHTGHQSLLGGHIKSDAPKTSHGKLFVLKPGWENGVTASPKDVASPTNNNTRPANGQLPTPSVATAPPKSPKNPKHTSGDRKAGNLSLISALNVEKRPLQGQSRSDFFNHLKKKTSMNSSTVIPETVSPSSKEKSYDVDKAGIDAPPSPQYIQNGAQLNSNGSDFEEIQKLPEADVAFLRSLGWEETSGEDEGLTEEEIRSFFQQHLSSAKLKLCDGVLQKLLECYAKISSGGVSSELSSGDSGSAI</sequence>
<name>A0AAV8S5Q2_9ROSI</name>
<evidence type="ECO:0000256" key="1">
    <source>
        <dbReference type="SAM" id="MobiDB-lite"/>
    </source>
</evidence>